<dbReference type="RefSeq" id="WP_145062030.1">
    <property type="nucleotide sequence ID" value="NZ_CP036287.1"/>
</dbReference>
<proteinExistence type="predicted"/>
<dbReference type="Proteomes" id="UP000316921">
    <property type="component" value="Chromosome"/>
</dbReference>
<accession>A0A518BEM5</accession>
<dbReference type="AlphaFoldDB" id="A0A518BEM5"/>
<dbReference type="KEGG" id="pbap:Pla133_05020"/>
<evidence type="ECO:0000256" key="1">
    <source>
        <dbReference type="SAM" id="SignalP"/>
    </source>
</evidence>
<keyword evidence="1" id="KW-0732">Signal</keyword>
<organism evidence="2 3">
    <name type="scientific">Engelhardtia mirabilis</name>
    <dbReference type="NCBI Taxonomy" id="2528011"/>
    <lineage>
        <taxon>Bacteria</taxon>
        <taxon>Pseudomonadati</taxon>
        <taxon>Planctomycetota</taxon>
        <taxon>Planctomycetia</taxon>
        <taxon>Planctomycetia incertae sedis</taxon>
        <taxon>Engelhardtia</taxon>
    </lineage>
</organism>
<evidence type="ECO:0000313" key="2">
    <source>
        <dbReference type="EMBL" id="QDU65437.1"/>
    </source>
</evidence>
<feature type="signal peptide" evidence="1">
    <location>
        <begin position="1"/>
        <end position="30"/>
    </location>
</feature>
<name>A0A518BEM5_9BACT</name>
<gene>
    <name evidence="2" type="ORF">Pla133_05020</name>
</gene>
<reference evidence="2 3" key="1">
    <citation type="submission" date="2019-02" db="EMBL/GenBank/DDBJ databases">
        <title>Deep-cultivation of Planctomycetes and their phenomic and genomic characterization uncovers novel biology.</title>
        <authorList>
            <person name="Wiegand S."/>
            <person name="Jogler M."/>
            <person name="Boedeker C."/>
            <person name="Pinto D."/>
            <person name="Vollmers J."/>
            <person name="Rivas-Marin E."/>
            <person name="Kohn T."/>
            <person name="Peeters S.H."/>
            <person name="Heuer A."/>
            <person name="Rast P."/>
            <person name="Oberbeckmann S."/>
            <person name="Bunk B."/>
            <person name="Jeske O."/>
            <person name="Meyerdierks A."/>
            <person name="Storesund J.E."/>
            <person name="Kallscheuer N."/>
            <person name="Luecker S."/>
            <person name="Lage O.M."/>
            <person name="Pohl T."/>
            <person name="Merkel B.J."/>
            <person name="Hornburger P."/>
            <person name="Mueller R.-W."/>
            <person name="Bruemmer F."/>
            <person name="Labrenz M."/>
            <person name="Spormann A.M."/>
            <person name="Op den Camp H."/>
            <person name="Overmann J."/>
            <person name="Amann R."/>
            <person name="Jetten M.S.M."/>
            <person name="Mascher T."/>
            <person name="Medema M.H."/>
            <person name="Devos D.P."/>
            <person name="Kaster A.-K."/>
            <person name="Ovreas L."/>
            <person name="Rohde M."/>
            <person name="Galperin M.Y."/>
            <person name="Jogler C."/>
        </authorList>
    </citation>
    <scope>NUCLEOTIDE SEQUENCE [LARGE SCALE GENOMIC DNA]</scope>
    <source>
        <strain evidence="2 3">Pla133</strain>
    </source>
</reference>
<keyword evidence="3" id="KW-1185">Reference proteome</keyword>
<sequence length="418" mass="43975" precursor="true">MKLVSNLAPRTVATMGLLILSTALTPSAEAQSPCFLFDQLESAPCCAPVNLSVPAFGPGAMPATGLCWNACGLAGQNCISVDWDPIAPTPLCGHYVTKLRVTDCSGIVLMSGALELDYTRTWEETAVPGTVGTQVWRFAAKIDFGGSFTATPVCPVPPDLGPYPTSFWYGYFDVAEDCFAGTVENALVLFHNCDAFTHHPTLSSQPGTFHPTSTYAIVAPDTPGNPFLPTSAPLPGGPIVAEAMRRLDPSLPPGVCLAEEPVLQGGLIPIGSGCLCPLSLAPAQNTASTLFGNGVCGGSFLSLNFWPVAPWLDFTTASIGTWTTTASYPGPERVSAAEGVFLYRDVCDPTGVLAQSIDVFYGAVTQGGYLVLPTSPIAPTTDRFIDLASNYSHTLPAPVTFPVFGTVKPTKHLIYVNF</sequence>
<feature type="chain" id="PRO_5022051031" evidence="1">
    <location>
        <begin position="31"/>
        <end position="418"/>
    </location>
</feature>
<dbReference type="EMBL" id="CP036287">
    <property type="protein sequence ID" value="QDU65437.1"/>
    <property type="molecule type" value="Genomic_DNA"/>
</dbReference>
<protein>
    <submittedName>
        <fullName evidence="2">Uncharacterized protein</fullName>
    </submittedName>
</protein>
<evidence type="ECO:0000313" key="3">
    <source>
        <dbReference type="Proteomes" id="UP000316921"/>
    </source>
</evidence>